<comment type="caution">
    <text evidence="10">The sequence shown here is derived from an EMBL/GenBank/DDBJ whole genome shotgun (WGS) entry which is preliminary data.</text>
</comment>
<dbReference type="CDD" id="cd12148">
    <property type="entry name" value="fungal_TF_MHR"/>
    <property type="match status" value="1"/>
</dbReference>
<dbReference type="Proteomes" id="UP001642406">
    <property type="component" value="Unassembled WGS sequence"/>
</dbReference>
<organism evidence="10 11">
    <name type="scientific">Sporothrix bragantina</name>
    <dbReference type="NCBI Taxonomy" id="671064"/>
    <lineage>
        <taxon>Eukaryota</taxon>
        <taxon>Fungi</taxon>
        <taxon>Dikarya</taxon>
        <taxon>Ascomycota</taxon>
        <taxon>Pezizomycotina</taxon>
        <taxon>Sordariomycetes</taxon>
        <taxon>Sordariomycetidae</taxon>
        <taxon>Ophiostomatales</taxon>
        <taxon>Ophiostomataceae</taxon>
        <taxon>Sporothrix</taxon>
    </lineage>
</organism>
<dbReference type="EMBL" id="CAWUHC010000170">
    <property type="protein sequence ID" value="CAK7236939.1"/>
    <property type="molecule type" value="Genomic_DNA"/>
</dbReference>
<dbReference type="PANTHER" id="PTHR31313">
    <property type="entry name" value="TY1 ENHANCER ACTIVATOR"/>
    <property type="match status" value="1"/>
</dbReference>
<evidence type="ECO:0000259" key="9">
    <source>
        <dbReference type="PROSITE" id="PS50048"/>
    </source>
</evidence>
<evidence type="ECO:0000256" key="8">
    <source>
        <dbReference type="SAM" id="MobiDB-lite"/>
    </source>
</evidence>
<feature type="region of interest" description="Disordered" evidence="8">
    <location>
        <begin position="784"/>
        <end position="824"/>
    </location>
</feature>
<evidence type="ECO:0000256" key="7">
    <source>
        <dbReference type="ARBA" id="ARBA00023242"/>
    </source>
</evidence>
<dbReference type="CDD" id="cd00067">
    <property type="entry name" value="GAL4"/>
    <property type="match status" value="1"/>
</dbReference>
<feature type="compositionally biased region" description="Low complexity" evidence="8">
    <location>
        <begin position="1343"/>
        <end position="1390"/>
    </location>
</feature>
<feature type="region of interest" description="Disordered" evidence="8">
    <location>
        <begin position="1060"/>
        <end position="1116"/>
    </location>
</feature>
<evidence type="ECO:0000313" key="10">
    <source>
        <dbReference type="EMBL" id="CAK7236939.1"/>
    </source>
</evidence>
<feature type="compositionally biased region" description="Low complexity" evidence="8">
    <location>
        <begin position="784"/>
        <end position="794"/>
    </location>
</feature>
<feature type="region of interest" description="Disordered" evidence="8">
    <location>
        <begin position="1"/>
        <end position="34"/>
    </location>
</feature>
<gene>
    <name evidence="10" type="ORF">SBRCBS47491_009807</name>
</gene>
<feature type="domain" description="Zn(2)-C6 fungal-type" evidence="9">
    <location>
        <begin position="44"/>
        <end position="76"/>
    </location>
</feature>
<dbReference type="Gene3D" id="4.10.240.10">
    <property type="entry name" value="Zn(2)-C6 fungal-type DNA-binding domain"/>
    <property type="match status" value="1"/>
</dbReference>
<feature type="region of interest" description="Disordered" evidence="8">
    <location>
        <begin position="1332"/>
        <end position="1433"/>
    </location>
</feature>
<feature type="compositionally biased region" description="Low complexity" evidence="8">
    <location>
        <begin position="1089"/>
        <end position="1105"/>
    </location>
</feature>
<keyword evidence="5" id="KW-0238">DNA-binding</keyword>
<keyword evidence="7" id="KW-0539">Nucleus</keyword>
<feature type="region of interest" description="Disordered" evidence="8">
    <location>
        <begin position="981"/>
        <end position="1005"/>
    </location>
</feature>
<keyword evidence="2" id="KW-0479">Metal-binding</keyword>
<accession>A0ABP0D0I0</accession>
<evidence type="ECO:0000256" key="3">
    <source>
        <dbReference type="ARBA" id="ARBA00022833"/>
    </source>
</evidence>
<dbReference type="PROSITE" id="PS50048">
    <property type="entry name" value="ZN2_CY6_FUNGAL_2"/>
    <property type="match status" value="1"/>
</dbReference>
<feature type="compositionally biased region" description="Low complexity" evidence="8">
    <location>
        <begin position="296"/>
        <end position="310"/>
    </location>
</feature>
<evidence type="ECO:0000256" key="5">
    <source>
        <dbReference type="ARBA" id="ARBA00023125"/>
    </source>
</evidence>
<dbReference type="Pfam" id="PF04082">
    <property type="entry name" value="Fungal_trans"/>
    <property type="match status" value="1"/>
</dbReference>
<dbReference type="PROSITE" id="PS00463">
    <property type="entry name" value="ZN2_CY6_FUNGAL_1"/>
    <property type="match status" value="1"/>
</dbReference>
<evidence type="ECO:0000256" key="1">
    <source>
        <dbReference type="ARBA" id="ARBA00004123"/>
    </source>
</evidence>
<name>A0ABP0D0I0_9PEZI</name>
<dbReference type="PANTHER" id="PTHR31313:SF81">
    <property type="entry name" value="TY1 ENHANCER ACTIVATOR"/>
    <property type="match status" value="1"/>
</dbReference>
<protein>
    <recommendedName>
        <fullName evidence="9">Zn(2)-C6 fungal-type domain-containing protein</fullName>
    </recommendedName>
</protein>
<dbReference type="InterPro" id="IPR036864">
    <property type="entry name" value="Zn2-C6_fun-type_DNA-bd_sf"/>
</dbReference>
<feature type="region of interest" description="Disordered" evidence="8">
    <location>
        <begin position="1024"/>
        <end position="1044"/>
    </location>
</feature>
<feature type="compositionally biased region" description="Polar residues" evidence="8">
    <location>
        <begin position="193"/>
        <end position="203"/>
    </location>
</feature>
<feature type="compositionally biased region" description="Gly residues" evidence="8">
    <location>
        <begin position="126"/>
        <end position="137"/>
    </location>
</feature>
<dbReference type="SMART" id="SM00906">
    <property type="entry name" value="Fungal_trans"/>
    <property type="match status" value="1"/>
</dbReference>
<dbReference type="SMART" id="SM00066">
    <property type="entry name" value="GAL4"/>
    <property type="match status" value="1"/>
</dbReference>
<evidence type="ECO:0000256" key="2">
    <source>
        <dbReference type="ARBA" id="ARBA00022723"/>
    </source>
</evidence>
<feature type="compositionally biased region" description="Low complexity" evidence="8">
    <location>
        <begin position="138"/>
        <end position="192"/>
    </location>
</feature>
<dbReference type="SUPFAM" id="SSF57701">
    <property type="entry name" value="Zn2/Cys6 DNA-binding domain"/>
    <property type="match status" value="1"/>
</dbReference>
<sequence>MASADEGKLSQSDDNDIHNQENVSARGNASRSVKQQVRHRASVACASCRDRRIRCVVPKGESECTQCKRAGTECVIKNDDERRRPISKAYMSSLSDRIQLLESMLVDRGVDPPPAVHPPKTRQDATGGGGSKAGASGGQTSADEAGPSSSAATQAALAASFAQQQHHQQQQQQRQHHQQQQQQQQQSQYQQQLMASTSPNMPNLSDLPDLLASTPQASHFFSNTLAPGSNGQPALSSDGSPSRDNTSPPESAADHAHTDDFHMHDSEHLDSSLSDPAGAAAAAAAAAAVNAAGFAHSQHHSLQQQQQQHLANSIHHQQASQLGTSHSSSHTAQHQPGGFNKETSPFRNLDPKKEDIVQRLLSTKGNLSFDQLSGRLRFFGPTANSHVYAEAADSVDSREPPEQVRRSERIIRSLTSATHDYLMNCFWEYYNAIIYVIDREAFEAGRDAQNPKFYTSFLHITILATGYRFADRSRDDIKKISLGNRESTLQREAKYMLDIELERPGGIPSVQALLLLGDLECGVGRDNTGWMYSGMANRLAFDIGLHLDYRSTDMNDKEVSIRHMVMKAAIVIDKYWALFLGRPTSIKSQDIGMDLLTKRFSMMVSFPELDGSSGNGGSSRPSRPAKMSNEEIYEYLFELMELAGKIVETRDMHNLNNSSNVGASGFGNNNNANMRNSASANSFVNMMQFANGGSSGMTSGMPSTNADHGNVFALNESEENAYLHVISLDRQLQNWYRRLPDHLTWKPANIKAAPMSFFLLHQQYHVSMILLHRPWAKYGSILPSDGSSTNSHPSPSSPPGAIPPSGSGAGVHRDSFSSTATGGHAGGMTAQQQLMFGNPNQGSLAMAASHSVLGLGDPQCIVDDSRTTLSRSICTQQAIRVARIFWQHRQRFDGRRICVTGIQHAGTAAIALIAALAYQQSNDADRRSYLGYLEILSYALTDMSHTYQPASRMDDLLKAVLEQLRSDVYGPEYAAAMAATAGSSSNNNNNSTSNGRPASVSSSTAYGEMAGASGGGAWYGGGTGSVNGGSTPTPTASGAPSGTNGIDVYSVLPARRENPDADALQAFKKRRPAPSRRASEFTRPPPPFFTQHTPPGSTPGSSMPTAALMNGGGGLPATPSTSAASAAAAAAAAAATASAAIHPNHHHHNQHNHNAHLGGHNSHAAAQNHIMNNFFAASTPGANGAASDHGGAFNLDFLNGSAIDLDGADDRSDATGLLRGSGLDDYVLVQPSASDNWSLDGSHHQQHQHQQHHGGHHNHMHPHQHHHSQSHGAFDMPMADWMVGPSAVAAAAVAATGVGPTGSPSASSTRSAVTGTNNASIGAALEAERKAAASAAGSTRGDNSNTTAGNSSNVTSNNTNANSTSATTPNNNAGGPSPAAAGTSDAAPVSGIKTRTSFDGARPQIDLHNNNATTVGSSSSSTATTNSGGAADETVKNSLDWMDPEVPMDALSPVSLSGLVQTVEKTVGDGSGVGVGGSGAGGAGSIAGHDDDRNHDLDFFSF</sequence>
<dbReference type="InterPro" id="IPR007219">
    <property type="entry name" value="XnlR_reg_dom"/>
</dbReference>
<keyword evidence="11" id="KW-1185">Reference proteome</keyword>
<keyword evidence="4" id="KW-0805">Transcription regulation</keyword>
<evidence type="ECO:0000256" key="6">
    <source>
        <dbReference type="ARBA" id="ARBA00023163"/>
    </source>
</evidence>
<reference evidence="10 11" key="1">
    <citation type="submission" date="2024-01" db="EMBL/GenBank/DDBJ databases">
        <authorList>
            <person name="Allen C."/>
            <person name="Tagirdzhanova G."/>
        </authorList>
    </citation>
    <scope>NUCLEOTIDE SEQUENCE [LARGE SCALE GENOMIC DNA]</scope>
</reference>
<feature type="region of interest" description="Disordered" evidence="8">
    <location>
        <begin position="1234"/>
        <end position="1277"/>
    </location>
</feature>
<dbReference type="InterPro" id="IPR051615">
    <property type="entry name" value="Transcr_Regulatory_Elem"/>
</dbReference>
<feature type="compositionally biased region" description="Low complexity" evidence="8">
    <location>
        <begin position="981"/>
        <end position="995"/>
    </location>
</feature>
<comment type="subcellular location">
    <subcellularLocation>
        <location evidence="1">Nucleus</location>
    </subcellularLocation>
</comment>
<feature type="compositionally biased region" description="Polar residues" evidence="8">
    <location>
        <begin position="20"/>
        <end position="34"/>
    </location>
</feature>
<proteinExistence type="predicted"/>
<keyword evidence="3" id="KW-0862">Zinc</keyword>
<keyword evidence="6" id="KW-0804">Transcription</keyword>
<dbReference type="InterPro" id="IPR001138">
    <property type="entry name" value="Zn2Cys6_DnaBD"/>
</dbReference>
<evidence type="ECO:0000256" key="4">
    <source>
        <dbReference type="ARBA" id="ARBA00023015"/>
    </source>
</evidence>
<feature type="region of interest" description="Disordered" evidence="8">
    <location>
        <begin position="296"/>
        <end position="349"/>
    </location>
</feature>
<feature type="compositionally biased region" description="Polar residues" evidence="8">
    <location>
        <begin position="314"/>
        <end position="323"/>
    </location>
</feature>
<feature type="compositionally biased region" description="Low complexity" evidence="8">
    <location>
        <begin position="1409"/>
        <end position="1431"/>
    </location>
</feature>
<feature type="compositionally biased region" description="Basic residues" evidence="8">
    <location>
        <begin position="1244"/>
        <end position="1269"/>
    </location>
</feature>
<evidence type="ECO:0000313" key="11">
    <source>
        <dbReference type="Proteomes" id="UP001642406"/>
    </source>
</evidence>
<feature type="region of interest" description="Disordered" evidence="8">
    <location>
        <begin position="108"/>
        <end position="257"/>
    </location>
</feature>
<feature type="compositionally biased region" description="Polar residues" evidence="8">
    <location>
        <begin position="213"/>
        <end position="249"/>
    </location>
</feature>